<evidence type="ECO:0000256" key="1">
    <source>
        <dbReference type="ARBA" id="ARBA00007274"/>
    </source>
</evidence>
<dbReference type="EMBL" id="CP000352">
    <property type="protein sequence ID" value="ABF09598.1"/>
    <property type="molecule type" value="Genomic_DNA"/>
</dbReference>
<dbReference type="InterPro" id="IPR011004">
    <property type="entry name" value="Trimer_LpxA-like_sf"/>
</dbReference>
<dbReference type="Gene3D" id="3.40.50.20">
    <property type="match status" value="1"/>
</dbReference>
<evidence type="ECO:0000256" key="3">
    <source>
        <dbReference type="ARBA" id="ARBA00022737"/>
    </source>
</evidence>
<dbReference type="HOGENOM" id="CLU_081811_2_0_4"/>
<keyword evidence="3" id="KW-0677">Repeat</keyword>
<dbReference type="InterPro" id="IPR020019">
    <property type="entry name" value="AcTrfase_PglD-like"/>
</dbReference>
<dbReference type="NCBIfam" id="TIGR03570">
    <property type="entry name" value="NeuD_NnaD"/>
    <property type="match status" value="1"/>
</dbReference>
<dbReference type="PROSITE" id="PS00101">
    <property type="entry name" value="HEXAPEP_TRANSFERASES"/>
    <property type="match status" value="1"/>
</dbReference>
<comment type="similarity">
    <text evidence="1">Belongs to the transferase hexapeptide repeat family.</text>
</comment>
<evidence type="ECO:0000256" key="4">
    <source>
        <dbReference type="PIRSR" id="PIRSR620019-1"/>
    </source>
</evidence>
<keyword evidence="7" id="KW-1185">Reference proteome</keyword>
<dbReference type="PANTHER" id="PTHR43300">
    <property type="entry name" value="ACETYLTRANSFERASE"/>
    <property type="match status" value="1"/>
</dbReference>
<organism evidence="6 7">
    <name type="scientific">Cupriavidus metallidurans (strain ATCC 43123 / DSM 2839 / NBRC 102507 / CH34)</name>
    <name type="common">Ralstonia metallidurans</name>
    <dbReference type="NCBI Taxonomy" id="266264"/>
    <lineage>
        <taxon>Bacteria</taxon>
        <taxon>Pseudomonadati</taxon>
        <taxon>Pseudomonadota</taxon>
        <taxon>Betaproteobacteria</taxon>
        <taxon>Burkholderiales</taxon>
        <taxon>Burkholderiaceae</taxon>
        <taxon>Cupriavidus</taxon>
    </lineage>
</organism>
<dbReference type="AlphaFoldDB" id="Q1LJS8"/>
<dbReference type="PANTHER" id="PTHR43300:SF7">
    <property type="entry name" value="UDP-N-ACETYLBACILLOSAMINE N-ACETYLTRANSFERASE"/>
    <property type="match status" value="1"/>
</dbReference>
<evidence type="ECO:0000256" key="2">
    <source>
        <dbReference type="ARBA" id="ARBA00022679"/>
    </source>
</evidence>
<name>Q1LJS8_CUPMC</name>
<dbReference type="CDD" id="cd03360">
    <property type="entry name" value="LbH_AT_putative"/>
    <property type="match status" value="1"/>
</dbReference>
<evidence type="ECO:0000313" key="7">
    <source>
        <dbReference type="Proteomes" id="UP000002429"/>
    </source>
</evidence>
<proteinExistence type="inferred from homology"/>
<dbReference type="InterPro" id="IPR050179">
    <property type="entry name" value="Trans_hexapeptide_repeat"/>
</dbReference>
<feature type="binding site" evidence="5">
    <location>
        <position position="44"/>
    </location>
    <ligand>
        <name>substrate</name>
    </ligand>
</feature>
<dbReference type="InterPro" id="IPR018357">
    <property type="entry name" value="Hexapep_transf_CS"/>
</dbReference>
<protein>
    <submittedName>
        <fullName evidence="6">Transferase (Hexapeptide repeat)</fullName>
    </submittedName>
</protein>
<dbReference type="KEGG" id="rme:Rmet_2725"/>
<evidence type="ECO:0000313" key="6">
    <source>
        <dbReference type="EMBL" id="ABF09598.1"/>
    </source>
</evidence>
<gene>
    <name evidence="6" type="ordered locus">Rmet_2725</name>
</gene>
<dbReference type="RefSeq" id="WP_011517298.1">
    <property type="nucleotide sequence ID" value="NC_007973.1"/>
</dbReference>
<feature type="site" description="Increases basicity of active site His" evidence="4">
    <location>
        <position position="110"/>
    </location>
</feature>
<keyword evidence="2 6" id="KW-0808">Transferase</keyword>
<reference evidence="7" key="1">
    <citation type="journal article" date="2010" name="PLoS ONE">
        <title>The complete genome sequence of Cupriavidus metallidurans strain CH34, a master survivalist in harsh and anthropogenic environments.</title>
        <authorList>
            <person name="Janssen P.J."/>
            <person name="Van Houdt R."/>
            <person name="Moors H."/>
            <person name="Monsieurs P."/>
            <person name="Morin N."/>
            <person name="Michaux A."/>
            <person name="Benotmane M.A."/>
            <person name="Leys N."/>
            <person name="Vallaeys T."/>
            <person name="Lapidus A."/>
            <person name="Monchy S."/>
            <person name="Medigue C."/>
            <person name="Taghavi S."/>
            <person name="McCorkle S."/>
            <person name="Dunn J."/>
            <person name="van der Lelie D."/>
            <person name="Mergeay M."/>
        </authorList>
    </citation>
    <scope>NUCLEOTIDE SEQUENCE [LARGE SCALE GENOMIC DNA]</scope>
    <source>
        <strain evidence="7">ATCC 43123 / DSM 2839 / NBRC 102507 / CH34</strain>
    </source>
</reference>
<dbReference type="Proteomes" id="UP000002429">
    <property type="component" value="Chromosome"/>
</dbReference>
<sequence>MGKRHFFDDAWPNINMNGRWQVVGDFSALLAYAQVFDAAFVSIGNCRVRWAKHQALLAAGIPIATVIHPRAYISQFARLGIGSIAMAGVVINADVGDGGIVNTDATIDHDCILDNGVHVSPGAHLSGSVSVGKCSWIAVGASIKQGITVGSDAIVGAGAVVVRPVRDGVTVMGCPAREQRV</sequence>
<dbReference type="GO" id="GO:0016740">
    <property type="term" value="F:transferase activity"/>
    <property type="evidence" value="ECO:0007669"/>
    <property type="project" value="UniProtKB-KW"/>
</dbReference>
<dbReference type="STRING" id="266264.Rmet_2725"/>
<feature type="binding site" evidence="5">
    <location>
        <position position="118"/>
    </location>
    <ligand>
        <name>acetyl-CoA</name>
        <dbReference type="ChEBI" id="CHEBI:57288"/>
    </ligand>
</feature>
<dbReference type="eggNOG" id="COG0110">
    <property type="taxonomic scope" value="Bacteria"/>
</dbReference>
<feature type="active site" description="Proton acceptor" evidence="4">
    <location>
        <position position="109"/>
    </location>
</feature>
<accession>Q1LJS8</accession>
<dbReference type="Gene3D" id="2.160.10.10">
    <property type="entry name" value="Hexapeptide repeat proteins"/>
    <property type="match status" value="1"/>
</dbReference>
<evidence type="ECO:0000256" key="5">
    <source>
        <dbReference type="PIRSR" id="PIRSR620019-2"/>
    </source>
</evidence>
<dbReference type="SUPFAM" id="SSF51161">
    <property type="entry name" value="Trimeric LpxA-like enzymes"/>
    <property type="match status" value="1"/>
</dbReference>